<evidence type="ECO:0000256" key="5">
    <source>
        <dbReference type="ARBA" id="ARBA00022989"/>
    </source>
</evidence>
<keyword evidence="5 7" id="KW-1133">Transmembrane helix</keyword>
<dbReference type="Pfam" id="PF04290">
    <property type="entry name" value="DctQ"/>
    <property type="match status" value="1"/>
</dbReference>
<comment type="subcellular location">
    <subcellularLocation>
        <location evidence="7">Cell inner membrane</location>
        <topology evidence="7">Multi-pass membrane protein</topology>
    </subcellularLocation>
    <subcellularLocation>
        <location evidence="1">Cell membrane</location>
        <topology evidence="1">Multi-pass membrane protein</topology>
    </subcellularLocation>
</comment>
<dbReference type="GO" id="GO:0005886">
    <property type="term" value="C:plasma membrane"/>
    <property type="evidence" value="ECO:0007669"/>
    <property type="project" value="UniProtKB-SubCell"/>
</dbReference>
<protein>
    <recommendedName>
        <fullName evidence="7">TRAP transporter small permease protein</fullName>
    </recommendedName>
</protein>
<dbReference type="AlphaFoldDB" id="A0A2T7USM5"/>
<gene>
    <name evidence="9" type="ORF">DDE23_09470</name>
</gene>
<comment type="function">
    <text evidence="7">Part of the tripartite ATP-independent periplasmic (TRAP) transport system.</text>
</comment>
<comment type="caution">
    <text evidence="9">The sequence shown here is derived from an EMBL/GenBank/DDBJ whole genome shotgun (WGS) entry which is preliminary data.</text>
</comment>
<dbReference type="OrthoDB" id="6160477at2"/>
<keyword evidence="10" id="KW-1185">Reference proteome</keyword>
<sequence>MIQATERALRRLSEGMAIASGLAFLLLAIFTTLDVTSRKLGGPFSGITDTLAAFVMAFGATWSLAQALAGGAHVRIDVLQSLYGRGMTRLSAFLALLTTTVFSGVLCWRAWLVTLESWSIGAYVPQSLVTLRLAWPQGVTAIGYSALVLYGVAALALALVAPRPEETA</sequence>
<dbReference type="RefSeq" id="WP_107751036.1">
    <property type="nucleotide sequence ID" value="NZ_QBKF01000003.1"/>
</dbReference>
<name>A0A2T7USM5_9RHOB</name>
<keyword evidence="6 7" id="KW-0472">Membrane</keyword>
<dbReference type="InterPro" id="IPR055348">
    <property type="entry name" value="DctQ"/>
</dbReference>
<proteinExistence type="inferred from homology"/>
<evidence type="ECO:0000256" key="2">
    <source>
        <dbReference type="ARBA" id="ARBA00022448"/>
    </source>
</evidence>
<reference evidence="9 10" key="1">
    <citation type="journal article" date="2011" name="Syst. Appl. Microbiol.">
        <title>Defluviimonas denitrificans gen. nov., sp. nov., and Pararhodobacter aggregans gen. nov., sp. nov., non-phototrophic Rhodobacteraceae from the biofilter of a marine aquaculture.</title>
        <authorList>
            <person name="Foesel B.U."/>
            <person name="Drake H.L."/>
            <person name="Schramm A."/>
        </authorList>
    </citation>
    <scope>NUCLEOTIDE SEQUENCE [LARGE SCALE GENOMIC DNA]</scope>
    <source>
        <strain evidence="9 10">D1-19</strain>
    </source>
</reference>
<feature type="transmembrane region" description="Helical" evidence="7">
    <location>
        <begin position="141"/>
        <end position="161"/>
    </location>
</feature>
<evidence type="ECO:0000256" key="1">
    <source>
        <dbReference type="ARBA" id="ARBA00004651"/>
    </source>
</evidence>
<feature type="transmembrane region" description="Helical" evidence="7">
    <location>
        <begin position="90"/>
        <end position="111"/>
    </location>
</feature>
<feature type="domain" description="Tripartite ATP-independent periplasmic transporters DctQ component" evidence="8">
    <location>
        <begin position="28"/>
        <end position="158"/>
    </location>
</feature>
<evidence type="ECO:0000256" key="7">
    <source>
        <dbReference type="RuleBase" id="RU369079"/>
    </source>
</evidence>
<dbReference type="Proteomes" id="UP000244810">
    <property type="component" value="Unassembled WGS sequence"/>
</dbReference>
<comment type="subunit">
    <text evidence="7">The complex comprises the extracytoplasmic solute receptor protein and the two transmembrane proteins.</text>
</comment>
<comment type="similarity">
    <text evidence="7">Belongs to the TRAP transporter small permease family.</text>
</comment>
<dbReference type="EMBL" id="QDDR01000004">
    <property type="protein sequence ID" value="PVE47664.1"/>
    <property type="molecule type" value="Genomic_DNA"/>
</dbReference>
<evidence type="ECO:0000259" key="8">
    <source>
        <dbReference type="Pfam" id="PF04290"/>
    </source>
</evidence>
<evidence type="ECO:0000256" key="3">
    <source>
        <dbReference type="ARBA" id="ARBA00022475"/>
    </source>
</evidence>
<feature type="transmembrane region" description="Helical" evidence="7">
    <location>
        <begin position="12"/>
        <end position="31"/>
    </location>
</feature>
<evidence type="ECO:0000256" key="6">
    <source>
        <dbReference type="ARBA" id="ARBA00023136"/>
    </source>
</evidence>
<keyword evidence="2 7" id="KW-0813">Transport</keyword>
<feature type="transmembrane region" description="Helical" evidence="7">
    <location>
        <begin position="51"/>
        <end position="69"/>
    </location>
</feature>
<organism evidence="9 10">
    <name type="scientific">Pararhodobacter aggregans</name>
    <dbReference type="NCBI Taxonomy" id="404875"/>
    <lineage>
        <taxon>Bacteria</taxon>
        <taxon>Pseudomonadati</taxon>
        <taxon>Pseudomonadota</taxon>
        <taxon>Alphaproteobacteria</taxon>
        <taxon>Rhodobacterales</taxon>
        <taxon>Paracoccaceae</taxon>
        <taxon>Pararhodobacter</taxon>
    </lineage>
</organism>
<evidence type="ECO:0000256" key="4">
    <source>
        <dbReference type="ARBA" id="ARBA00022692"/>
    </source>
</evidence>
<accession>A0A2T7USM5</accession>
<keyword evidence="3" id="KW-1003">Cell membrane</keyword>
<keyword evidence="4 7" id="KW-0812">Transmembrane</keyword>
<dbReference type="GO" id="GO:0022857">
    <property type="term" value="F:transmembrane transporter activity"/>
    <property type="evidence" value="ECO:0007669"/>
    <property type="project" value="UniProtKB-UniRule"/>
</dbReference>
<evidence type="ECO:0000313" key="9">
    <source>
        <dbReference type="EMBL" id="PVE47664.1"/>
    </source>
</evidence>
<evidence type="ECO:0000313" key="10">
    <source>
        <dbReference type="Proteomes" id="UP000244810"/>
    </source>
</evidence>
<keyword evidence="7" id="KW-0997">Cell inner membrane</keyword>